<dbReference type="RefSeq" id="WP_311663329.1">
    <property type="nucleotide sequence ID" value="NZ_JAVRHT010000018.1"/>
</dbReference>
<reference evidence="2 3" key="1">
    <citation type="submission" date="2023-09" db="EMBL/GenBank/DDBJ databases">
        <authorList>
            <person name="Rey-Velasco X."/>
        </authorList>
    </citation>
    <scope>NUCLEOTIDE SEQUENCE [LARGE SCALE GENOMIC DNA]</scope>
    <source>
        <strain evidence="2 3">F394</strain>
    </source>
</reference>
<keyword evidence="3" id="KW-1185">Reference proteome</keyword>
<name>A0ABU3BRV6_9BACT</name>
<evidence type="ECO:0000259" key="1">
    <source>
        <dbReference type="Pfam" id="PF23544"/>
    </source>
</evidence>
<dbReference type="Pfam" id="PF23544">
    <property type="entry name" value="AtuA_ferredoxin"/>
    <property type="match status" value="1"/>
</dbReference>
<dbReference type="InterPro" id="IPR056362">
    <property type="entry name" value="AtuA-like_ferredoxin_dom"/>
</dbReference>
<sequence>MKLLDLCFGRSGDKGDAVNVGLIARDPGHYDWLRETVTAERVKEHFGPRVDGEVERFELPNLSALNFLLHGALGGGGTVSLKLDAQGKTYAAHLLRMDVPAPPETASSETASSEAA</sequence>
<feature type="domain" description="AtuA-like ferredoxin-fold" evidence="1">
    <location>
        <begin position="1"/>
        <end position="99"/>
    </location>
</feature>
<evidence type="ECO:0000313" key="2">
    <source>
        <dbReference type="EMBL" id="MDT0631911.1"/>
    </source>
</evidence>
<gene>
    <name evidence="2" type="ORF">RM540_09155</name>
</gene>
<dbReference type="PANTHER" id="PTHR47708:SF2">
    <property type="entry name" value="SI:CH73-132F6.5"/>
    <property type="match status" value="1"/>
</dbReference>
<dbReference type="EMBL" id="JAVRHT010000018">
    <property type="protein sequence ID" value="MDT0631911.1"/>
    <property type="molecule type" value="Genomic_DNA"/>
</dbReference>
<comment type="caution">
    <text evidence="2">The sequence shown here is derived from an EMBL/GenBank/DDBJ whole genome shotgun (WGS) entry which is preliminary data.</text>
</comment>
<organism evidence="2 3">
    <name type="scientific">Rubrivirga litoralis</name>
    <dbReference type="NCBI Taxonomy" id="3075598"/>
    <lineage>
        <taxon>Bacteria</taxon>
        <taxon>Pseudomonadati</taxon>
        <taxon>Rhodothermota</taxon>
        <taxon>Rhodothermia</taxon>
        <taxon>Rhodothermales</taxon>
        <taxon>Rubricoccaceae</taxon>
        <taxon>Rubrivirga</taxon>
    </lineage>
</organism>
<evidence type="ECO:0000313" key="3">
    <source>
        <dbReference type="Proteomes" id="UP001267426"/>
    </source>
</evidence>
<accession>A0ABU3BRV6</accession>
<dbReference type="Proteomes" id="UP001267426">
    <property type="component" value="Unassembled WGS sequence"/>
</dbReference>
<proteinExistence type="predicted"/>
<dbReference type="PANTHER" id="PTHR47708">
    <property type="match status" value="1"/>
</dbReference>
<protein>
    <recommendedName>
        <fullName evidence="1">AtuA-like ferredoxin-fold domain-containing protein</fullName>
    </recommendedName>
</protein>